<sequence>MAEEKHDADIEGTHISWHANIDTLLAKWCDSAKCYEWMHSESHSSCEKSAHMFLITINSITAVSGIANTIVGGITVNGIQCAWIFGGISILVSTLNILQDKLGYSQNAVIHKKLISQWSSIRMRIEEVLSIPYSARKDCKSVLHFLRTDIRDAEREGSGLVTKGVRDACYEHFKDVDGFELPDICGRVEHTQIYREALLP</sequence>
<reference evidence="1" key="1">
    <citation type="journal article" date="2020" name="Nature">
        <title>Giant virus diversity and host interactions through global metagenomics.</title>
        <authorList>
            <person name="Schulz F."/>
            <person name="Roux S."/>
            <person name="Paez-Espino D."/>
            <person name="Jungbluth S."/>
            <person name="Walsh D.A."/>
            <person name="Denef V.J."/>
            <person name="McMahon K.D."/>
            <person name="Konstantinidis K.T."/>
            <person name="Eloe-Fadrosh E.A."/>
            <person name="Kyrpides N.C."/>
            <person name="Woyke T."/>
        </authorList>
    </citation>
    <scope>NUCLEOTIDE SEQUENCE</scope>
    <source>
        <strain evidence="1">GVMAG-M-3300027759-16</strain>
    </source>
</reference>
<organism evidence="1">
    <name type="scientific">viral metagenome</name>
    <dbReference type="NCBI Taxonomy" id="1070528"/>
    <lineage>
        <taxon>unclassified sequences</taxon>
        <taxon>metagenomes</taxon>
        <taxon>organismal metagenomes</taxon>
    </lineage>
</organism>
<dbReference type="EMBL" id="MN740439">
    <property type="protein sequence ID" value="QHU26397.1"/>
    <property type="molecule type" value="Genomic_DNA"/>
</dbReference>
<evidence type="ECO:0008006" key="2">
    <source>
        <dbReference type="Google" id="ProtNLM"/>
    </source>
</evidence>
<protein>
    <recommendedName>
        <fullName evidence="2">SMODS and SLOG-associating 2TM effector domain-containing protein</fullName>
    </recommendedName>
</protein>
<name>A0A6C0L7N8_9ZZZZ</name>
<dbReference type="AlphaFoldDB" id="A0A6C0L7N8"/>
<evidence type="ECO:0000313" key="1">
    <source>
        <dbReference type="EMBL" id="QHU26397.1"/>
    </source>
</evidence>
<proteinExistence type="predicted"/>
<accession>A0A6C0L7N8</accession>